<comment type="caution">
    <text evidence="2">The sequence shown here is derived from an EMBL/GenBank/DDBJ whole genome shotgun (WGS) entry which is preliminary data.</text>
</comment>
<dbReference type="Gene3D" id="1.10.3210.10">
    <property type="entry name" value="Hypothetical protein af1432"/>
    <property type="match status" value="1"/>
</dbReference>
<evidence type="ECO:0000313" key="3">
    <source>
        <dbReference type="Proteomes" id="UP000603434"/>
    </source>
</evidence>
<organism evidence="2 3">
    <name type="scientific">Candidatus Desulfatibia profunda</name>
    <dbReference type="NCBI Taxonomy" id="2841695"/>
    <lineage>
        <taxon>Bacteria</taxon>
        <taxon>Pseudomonadati</taxon>
        <taxon>Thermodesulfobacteriota</taxon>
        <taxon>Desulfobacteria</taxon>
        <taxon>Desulfobacterales</taxon>
        <taxon>Desulfobacterales incertae sedis</taxon>
        <taxon>Candidatus Desulfatibia</taxon>
    </lineage>
</organism>
<dbReference type="PANTHER" id="PTHR43155">
    <property type="entry name" value="CYCLIC DI-GMP PHOSPHODIESTERASE PA4108-RELATED"/>
    <property type="match status" value="1"/>
</dbReference>
<dbReference type="AlphaFoldDB" id="A0A8J6NJ37"/>
<sequence>MDSEYIRARESQLNFYKDIALYSKTSKGFVLYKPAGMTLGEMRLSEARHPEKLYILQKDKLKGIQEAQKGFNKKLKEHIQSGSWDQIKVTLVTIMDETLTEPRSGSLEGVSETIDILVSDYSRESDVIENLLKVSSKDYTTVLHSINVMAFALGFAAHAGFDMYDMKIFGLAALLHDVGKTKINPEILQASRKLTVPEFEKMKKHTTIGFNILDKCQFSDKRIKFAALDHHEKLDGKGYPNGKSNLPEFAQVLGLIDCYEALTNDDRPYRNAMDPLKALKLIKEDVFASKFNVSIFEKFAYSLL</sequence>
<accession>A0A8J6NJ37</accession>
<dbReference type="SMART" id="SM00471">
    <property type="entry name" value="HDc"/>
    <property type="match status" value="1"/>
</dbReference>
<dbReference type="Proteomes" id="UP000603434">
    <property type="component" value="Unassembled WGS sequence"/>
</dbReference>
<dbReference type="InterPro" id="IPR006675">
    <property type="entry name" value="HDIG_dom"/>
</dbReference>
<evidence type="ECO:0000259" key="1">
    <source>
        <dbReference type="PROSITE" id="PS51832"/>
    </source>
</evidence>
<gene>
    <name evidence="2" type="ORF">H8E23_01975</name>
</gene>
<dbReference type="PANTHER" id="PTHR43155:SF2">
    <property type="entry name" value="CYCLIC DI-GMP PHOSPHODIESTERASE PA4108"/>
    <property type="match status" value="1"/>
</dbReference>
<dbReference type="PROSITE" id="PS51832">
    <property type="entry name" value="HD_GYP"/>
    <property type="match status" value="1"/>
</dbReference>
<dbReference type="Pfam" id="PF13487">
    <property type="entry name" value="HD_5"/>
    <property type="match status" value="1"/>
</dbReference>
<protein>
    <submittedName>
        <fullName evidence="2">HD domain-containing protein</fullName>
    </submittedName>
</protein>
<proteinExistence type="predicted"/>
<feature type="domain" description="HD-GYP" evidence="1">
    <location>
        <begin position="119"/>
        <end position="304"/>
    </location>
</feature>
<dbReference type="EMBL" id="JACNJH010000070">
    <property type="protein sequence ID" value="MBC8360152.1"/>
    <property type="molecule type" value="Genomic_DNA"/>
</dbReference>
<name>A0A8J6NJ37_9BACT</name>
<dbReference type="InterPro" id="IPR003607">
    <property type="entry name" value="HD/PDEase_dom"/>
</dbReference>
<dbReference type="InterPro" id="IPR037522">
    <property type="entry name" value="HD_GYP_dom"/>
</dbReference>
<dbReference type="NCBIfam" id="TIGR00277">
    <property type="entry name" value="HDIG"/>
    <property type="match status" value="1"/>
</dbReference>
<reference evidence="2 3" key="1">
    <citation type="submission" date="2020-08" db="EMBL/GenBank/DDBJ databases">
        <title>Bridging the membrane lipid divide: bacteria of the FCB group superphylum have the potential to synthesize archaeal ether lipids.</title>
        <authorList>
            <person name="Villanueva L."/>
            <person name="Von Meijenfeldt F.A.B."/>
            <person name="Westbye A.B."/>
            <person name="Yadav S."/>
            <person name="Hopmans E.C."/>
            <person name="Dutilh B.E."/>
            <person name="Sinninghe Damste J.S."/>
        </authorList>
    </citation>
    <scope>NUCLEOTIDE SEQUENCE [LARGE SCALE GENOMIC DNA]</scope>
    <source>
        <strain evidence="2">NIOZ-UU30</strain>
    </source>
</reference>
<dbReference type="CDD" id="cd00077">
    <property type="entry name" value="HDc"/>
    <property type="match status" value="1"/>
</dbReference>
<evidence type="ECO:0000313" key="2">
    <source>
        <dbReference type="EMBL" id="MBC8360152.1"/>
    </source>
</evidence>
<dbReference type="SUPFAM" id="SSF109604">
    <property type="entry name" value="HD-domain/PDEase-like"/>
    <property type="match status" value="1"/>
</dbReference>